<sequence>MNKKGSLVIFTSHFEATRGGFWDGTLNFELLSDAEDDICNGTSFLATPSGGHLIAKDLTYTRLLMRFVFSGTRFQNWNPPAKRPAPYHQITVTLKNWKMTCLFCR</sequence>
<organism evidence="1 2">
    <name type="scientific">Araneus ventricosus</name>
    <name type="common">Orbweaver spider</name>
    <name type="synonym">Epeira ventricosa</name>
    <dbReference type="NCBI Taxonomy" id="182803"/>
    <lineage>
        <taxon>Eukaryota</taxon>
        <taxon>Metazoa</taxon>
        <taxon>Ecdysozoa</taxon>
        <taxon>Arthropoda</taxon>
        <taxon>Chelicerata</taxon>
        <taxon>Arachnida</taxon>
        <taxon>Araneae</taxon>
        <taxon>Araneomorphae</taxon>
        <taxon>Entelegynae</taxon>
        <taxon>Araneoidea</taxon>
        <taxon>Araneidae</taxon>
        <taxon>Araneus</taxon>
    </lineage>
</organism>
<comment type="caution">
    <text evidence="1">The sequence shown here is derived from an EMBL/GenBank/DDBJ whole genome shotgun (WGS) entry which is preliminary data.</text>
</comment>
<proteinExistence type="predicted"/>
<name>A0A4Y2G2B4_ARAVE</name>
<keyword evidence="2" id="KW-1185">Reference proteome</keyword>
<dbReference type="AlphaFoldDB" id="A0A4Y2G2B4"/>
<dbReference type="Proteomes" id="UP000499080">
    <property type="component" value="Unassembled WGS sequence"/>
</dbReference>
<evidence type="ECO:0000313" key="1">
    <source>
        <dbReference type="EMBL" id="GBM46798.1"/>
    </source>
</evidence>
<reference evidence="1 2" key="1">
    <citation type="journal article" date="2019" name="Sci. Rep.">
        <title>Orb-weaving spider Araneus ventricosus genome elucidates the spidroin gene catalogue.</title>
        <authorList>
            <person name="Kono N."/>
            <person name="Nakamura H."/>
            <person name="Ohtoshi R."/>
            <person name="Moran D.A.P."/>
            <person name="Shinohara A."/>
            <person name="Yoshida Y."/>
            <person name="Fujiwara M."/>
            <person name="Mori M."/>
            <person name="Tomita M."/>
            <person name="Arakawa K."/>
        </authorList>
    </citation>
    <scope>NUCLEOTIDE SEQUENCE [LARGE SCALE GENOMIC DNA]</scope>
</reference>
<evidence type="ECO:0000313" key="2">
    <source>
        <dbReference type="Proteomes" id="UP000499080"/>
    </source>
</evidence>
<accession>A0A4Y2G2B4</accession>
<dbReference type="EMBL" id="BGPR01001153">
    <property type="protein sequence ID" value="GBM46798.1"/>
    <property type="molecule type" value="Genomic_DNA"/>
</dbReference>
<protein>
    <submittedName>
        <fullName evidence="1">Uncharacterized protein</fullName>
    </submittedName>
</protein>
<gene>
    <name evidence="1" type="ORF">AVEN_40007_1</name>
</gene>